<dbReference type="FunFam" id="3.40.50.10490:FF:000016">
    <property type="entry name" value="Glucose-6-phosphate isomerase"/>
    <property type="match status" value="1"/>
</dbReference>
<dbReference type="EC" id="5.3.1.9" evidence="8"/>
<evidence type="ECO:0000256" key="6">
    <source>
        <dbReference type="ARBA" id="ARBA00023235"/>
    </source>
</evidence>
<dbReference type="Gene3D" id="3.40.50.10490">
    <property type="entry name" value="Glucose-6-phosphate isomerase like protein, domain 1"/>
    <property type="match status" value="2"/>
</dbReference>
<keyword evidence="11" id="KW-1185">Reference proteome</keyword>
<dbReference type="SUPFAM" id="SSF53697">
    <property type="entry name" value="SIS domain"/>
    <property type="match status" value="1"/>
</dbReference>
<dbReference type="GO" id="GO:0004347">
    <property type="term" value="F:glucose-6-phosphate isomerase activity"/>
    <property type="evidence" value="ECO:0007669"/>
    <property type="project" value="UniProtKB-UniRule"/>
</dbReference>
<evidence type="ECO:0000313" key="11">
    <source>
        <dbReference type="Proteomes" id="UP000316626"/>
    </source>
</evidence>
<dbReference type="InterPro" id="IPR035482">
    <property type="entry name" value="SIS_PGI_2"/>
</dbReference>
<proteinExistence type="inferred from homology"/>
<dbReference type="PROSITE" id="PS51463">
    <property type="entry name" value="P_GLUCOSE_ISOMERASE_3"/>
    <property type="match status" value="1"/>
</dbReference>
<dbReference type="InterPro" id="IPR018189">
    <property type="entry name" value="Phosphoglucose_isomerase_CS"/>
</dbReference>
<dbReference type="UniPathway" id="UPA00138"/>
<dbReference type="CDD" id="cd05015">
    <property type="entry name" value="SIS_PGI_1"/>
    <property type="match status" value="1"/>
</dbReference>
<reference evidence="10 11" key="1">
    <citation type="submission" date="2019-06" db="EMBL/GenBank/DDBJ databases">
        <title>Psychrobacillus vulpis sp. nov., a new species isolated from feces of a red fox that inhabits in The Tablas de Daimiel Natural Park, Albacete, Spain.</title>
        <authorList>
            <person name="Rodriguez M."/>
            <person name="Reina J.C."/>
            <person name="Bejar V."/>
            <person name="Llamas I."/>
        </authorList>
    </citation>
    <scope>NUCLEOTIDE SEQUENCE [LARGE SCALE GENOMIC DNA]</scope>
    <source>
        <strain evidence="10 11">Z8</strain>
    </source>
</reference>
<evidence type="ECO:0000256" key="4">
    <source>
        <dbReference type="ARBA" id="ARBA00022490"/>
    </source>
</evidence>
<dbReference type="HAMAP" id="MF_00473">
    <property type="entry name" value="G6P_isomerase"/>
    <property type="match status" value="1"/>
</dbReference>
<evidence type="ECO:0000256" key="7">
    <source>
        <dbReference type="ARBA" id="ARBA00029321"/>
    </source>
</evidence>
<dbReference type="InterPro" id="IPR046348">
    <property type="entry name" value="SIS_dom_sf"/>
</dbReference>
<evidence type="ECO:0000256" key="9">
    <source>
        <dbReference type="RuleBase" id="RU000612"/>
    </source>
</evidence>
<dbReference type="GO" id="GO:0048029">
    <property type="term" value="F:monosaccharide binding"/>
    <property type="evidence" value="ECO:0007669"/>
    <property type="project" value="TreeGrafter"/>
</dbReference>
<comment type="subcellular location">
    <subcellularLocation>
        <location evidence="8">Cytoplasm</location>
    </subcellularLocation>
</comment>
<comment type="caution">
    <text evidence="10">The sequence shown here is derived from an EMBL/GenBank/DDBJ whole genome shotgun (WGS) entry which is preliminary data.</text>
</comment>
<comment type="pathway">
    <text evidence="8">Carbohydrate biosynthesis; gluconeogenesis.</text>
</comment>
<dbReference type="AlphaFoldDB" id="A0A544TV68"/>
<sequence length="454" mass="51666">MTVTEQAFSLNFSLLSKFINEDEKFKYAEIISNIHEEMHASTSKDKGAIGWIDLALKQNREEVDRILSVANEIRDKSAVLIVIGIGGSYLGAKAVQDALSPYFSKQTDKTEVIYAGQNMSGAYINQLLQYIENREVYVNVISKSGTTLEPAISFRVIKSYMEKRYGEEMKNRIILTTDPTNGLLRKLAKEEGFRSFEVPADVGGRFSVLTPVGLFPLAVGEIDIKALLDGAKQATNDLMISNFKENEAYEYALSRYLLEKKGYILEIMASFEPSLRNVFEWWKQLFGESEGKDGKGIFPVSVTYTTDLHSIGQYVQAGKRQIFETILHIRNQKEDHTLKYVDNNFDQLNFLENKTFHDMNTIAKNSTILAHYDGEVPVIQVEMNQLDEYHLGYLLYFFQKACAMSAYLSGVNPFDQPGVESYKNNIFALLNKPGYESIKEELEERLDQIFSENK</sequence>
<evidence type="ECO:0000256" key="2">
    <source>
        <dbReference type="ARBA" id="ARBA00006604"/>
    </source>
</evidence>
<dbReference type="UniPathway" id="UPA00109">
    <property type="reaction ID" value="UER00181"/>
</dbReference>
<comment type="function">
    <text evidence="8">Catalyzes the reversible isomerization of glucose-6-phosphate to fructose-6-phosphate.</text>
</comment>
<gene>
    <name evidence="8" type="primary">pgi</name>
    <name evidence="10" type="ORF">FG384_03860</name>
</gene>
<dbReference type="PANTHER" id="PTHR11469:SF1">
    <property type="entry name" value="GLUCOSE-6-PHOSPHATE ISOMERASE"/>
    <property type="match status" value="1"/>
</dbReference>
<keyword evidence="4 8" id="KW-0963">Cytoplasm</keyword>
<comment type="caution">
    <text evidence="8">Lacks conserved residue(s) required for the propagation of feature annotation.</text>
</comment>
<evidence type="ECO:0000256" key="5">
    <source>
        <dbReference type="ARBA" id="ARBA00023152"/>
    </source>
</evidence>
<dbReference type="PROSITE" id="PS00765">
    <property type="entry name" value="P_GLUCOSE_ISOMERASE_1"/>
    <property type="match status" value="1"/>
</dbReference>
<protein>
    <recommendedName>
        <fullName evidence="8">Glucose-6-phosphate isomerase</fullName>
        <shortName evidence="8">GPI</shortName>
        <ecNumber evidence="8">5.3.1.9</ecNumber>
    </recommendedName>
    <alternativeName>
        <fullName evidence="8">Phosphoglucose isomerase</fullName>
        <shortName evidence="8">PGI</shortName>
    </alternativeName>
    <alternativeName>
        <fullName evidence="8">Phosphohexose isomerase</fullName>
        <shortName evidence="8">PHI</shortName>
    </alternativeName>
</protein>
<keyword evidence="5 8" id="KW-0324">Glycolysis</keyword>
<feature type="active site" description="Proton donor" evidence="8">
    <location>
        <position position="288"/>
    </location>
</feature>
<evidence type="ECO:0000256" key="3">
    <source>
        <dbReference type="ARBA" id="ARBA00022432"/>
    </source>
</evidence>
<organism evidence="10 11">
    <name type="scientific">Psychrobacillus vulpis</name>
    <dbReference type="NCBI Taxonomy" id="2325572"/>
    <lineage>
        <taxon>Bacteria</taxon>
        <taxon>Bacillati</taxon>
        <taxon>Bacillota</taxon>
        <taxon>Bacilli</taxon>
        <taxon>Bacillales</taxon>
        <taxon>Bacillaceae</taxon>
        <taxon>Psychrobacillus</taxon>
    </lineage>
</organism>
<dbReference type="PRINTS" id="PR00662">
    <property type="entry name" value="G6PISOMERASE"/>
</dbReference>
<evidence type="ECO:0000313" key="10">
    <source>
        <dbReference type="EMBL" id="TQR21348.1"/>
    </source>
</evidence>
<dbReference type="InterPro" id="IPR035476">
    <property type="entry name" value="SIS_PGI_1"/>
</dbReference>
<keyword evidence="6 8" id="KW-0413">Isomerase</keyword>
<dbReference type="GO" id="GO:0006094">
    <property type="term" value="P:gluconeogenesis"/>
    <property type="evidence" value="ECO:0007669"/>
    <property type="project" value="UniProtKB-UniRule"/>
</dbReference>
<dbReference type="InterPro" id="IPR001672">
    <property type="entry name" value="G6P_Isomerase"/>
</dbReference>
<dbReference type="GO" id="GO:0097367">
    <property type="term" value="F:carbohydrate derivative binding"/>
    <property type="evidence" value="ECO:0007669"/>
    <property type="project" value="InterPro"/>
</dbReference>
<dbReference type="NCBIfam" id="NF010697">
    <property type="entry name" value="PRK14097.1"/>
    <property type="match status" value="1"/>
</dbReference>
<accession>A0A544TV68</accession>
<dbReference type="PANTHER" id="PTHR11469">
    <property type="entry name" value="GLUCOSE-6-PHOSPHATE ISOMERASE"/>
    <property type="match status" value="1"/>
</dbReference>
<dbReference type="GO" id="GO:0051156">
    <property type="term" value="P:glucose 6-phosphate metabolic process"/>
    <property type="evidence" value="ECO:0007669"/>
    <property type="project" value="TreeGrafter"/>
</dbReference>
<comment type="similarity">
    <text evidence="2 8 9">Belongs to the GPI family.</text>
</comment>
<feature type="active site" evidence="8">
    <location>
        <position position="423"/>
    </location>
</feature>
<dbReference type="GO" id="GO:0005829">
    <property type="term" value="C:cytosol"/>
    <property type="evidence" value="ECO:0007669"/>
    <property type="project" value="TreeGrafter"/>
</dbReference>
<evidence type="ECO:0000256" key="8">
    <source>
        <dbReference type="HAMAP-Rule" id="MF_00473"/>
    </source>
</evidence>
<keyword evidence="3 8" id="KW-0312">Gluconeogenesis</keyword>
<dbReference type="EMBL" id="VDGI01000002">
    <property type="protein sequence ID" value="TQR21348.1"/>
    <property type="molecule type" value="Genomic_DNA"/>
</dbReference>
<dbReference type="GO" id="GO:0006096">
    <property type="term" value="P:glycolytic process"/>
    <property type="evidence" value="ECO:0007669"/>
    <property type="project" value="UniProtKB-UniRule"/>
</dbReference>
<comment type="pathway">
    <text evidence="1 8 9">Carbohydrate degradation; glycolysis; D-glyceraldehyde 3-phosphate and glycerone phosphate from D-glucose: step 2/4.</text>
</comment>
<comment type="catalytic activity">
    <reaction evidence="7 8 9">
        <text>alpha-D-glucose 6-phosphate = beta-D-fructose 6-phosphate</text>
        <dbReference type="Rhea" id="RHEA:11816"/>
        <dbReference type="ChEBI" id="CHEBI:57634"/>
        <dbReference type="ChEBI" id="CHEBI:58225"/>
        <dbReference type="EC" id="5.3.1.9"/>
    </reaction>
</comment>
<dbReference type="OrthoDB" id="140919at2"/>
<dbReference type="RefSeq" id="WP_142641240.1">
    <property type="nucleotide sequence ID" value="NZ_VDGI01000002.1"/>
</dbReference>
<dbReference type="Pfam" id="PF00342">
    <property type="entry name" value="PGI"/>
    <property type="match status" value="1"/>
</dbReference>
<dbReference type="Proteomes" id="UP000316626">
    <property type="component" value="Unassembled WGS sequence"/>
</dbReference>
<dbReference type="CDD" id="cd05016">
    <property type="entry name" value="SIS_PGI_2"/>
    <property type="match status" value="1"/>
</dbReference>
<name>A0A544TV68_9BACI</name>
<evidence type="ECO:0000256" key="1">
    <source>
        <dbReference type="ARBA" id="ARBA00004926"/>
    </source>
</evidence>